<dbReference type="AGR" id="MGI:1913747"/>
<protein>
    <submittedName>
        <fullName evidence="1">Cms small ribosomal subunit 1</fullName>
    </submittedName>
</protein>
<evidence type="ECO:0000313" key="1">
    <source>
        <dbReference type="Ensembl" id="ENSMUSP00000156058.2"/>
    </source>
</evidence>
<dbReference type="Bgee" id="ENSMUSG00000022748">
    <property type="expression patterns" value="Expressed in interventricular septum and 230 other cell types or tissues"/>
</dbReference>
<dbReference type="Proteomes" id="UP000000589">
    <property type="component" value="Chromosome 16"/>
</dbReference>
<dbReference type="AlphaFoldDB" id="A0A338P6P5"/>
<dbReference type="Ensembl" id="ENSMUST00000232413.2">
    <property type="protein sequence ID" value="ENSMUSP00000156058.2"/>
    <property type="gene ID" value="ENSMUSG00000022748.9"/>
</dbReference>
<gene>
    <name evidence="1 2" type="primary">Cmss1</name>
</gene>
<reference evidence="1" key="4">
    <citation type="submission" date="2025-09" db="UniProtKB">
        <authorList>
            <consortium name="Ensembl"/>
        </authorList>
    </citation>
    <scope>IDENTIFICATION</scope>
    <source>
        <strain evidence="1">C57BL/6J</strain>
    </source>
</reference>
<dbReference type="VEuPathDB" id="HostDB:ENSMUSG00000022748"/>
<organism evidence="1 3">
    <name type="scientific">Mus musculus</name>
    <name type="common">Mouse</name>
    <dbReference type="NCBI Taxonomy" id="10090"/>
    <lineage>
        <taxon>Eukaryota</taxon>
        <taxon>Metazoa</taxon>
        <taxon>Chordata</taxon>
        <taxon>Craniata</taxon>
        <taxon>Vertebrata</taxon>
        <taxon>Euteleostomi</taxon>
        <taxon>Mammalia</taxon>
        <taxon>Eutheria</taxon>
        <taxon>Euarchontoglires</taxon>
        <taxon>Glires</taxon>
        <taxon>Rodentia</taxon>
        <taxon>Myomorpha</taxon>
        <taxon>Muroidea</taxon>
        <taxon>Muridae</taxon>
        <taxon>Murinae</taxon>
        <taxon>Mus</taxon>
        <taxon>Mus</taxon>
    </lineage>
</organism>
<dbReference type="ExpressionAtlas" id="A0A338P6P5">
    <property type="expression patterns" value="baseline and differential"/>
</dbReference>
<reference evidence="1 3" key="1">
    <citation type="journal article" date="2009" name="PLoS Biol.">
        <title>Lineage-specific biology revealed by a finished genome assembly of the mouse.</title>
        <authorList>
            <consortium name="Mouse Genome Sequencing Consortium"/>
            <person name="Church D.M."/>
            <person name="Goodstadt L."/>
            <person name="Hillier L.W."/>
            <person name="Zody M.C."/>
            <person name="Goldstein S."/>
            <person name="She X."/>
            <person name="Bult C.J."/>
            <person name="Agarwala R."/>
            <person name="Cherry J.L."/>
            <person name="DiCuccio M."/>
            <person name="Hlavina W."/>
            <person name="Kapustin Y."/>
            <person name="Meric P."/>
            <person name="Maglott D."/>
            <person name="Birtle Z."/>
            <person name="Marques A.C."/>
            <person name="Graves T."/>
            <person name="Zhou S."/>
            <person name="Teague B."/>
            <person name="Potamousis K."/>
            <person name="Churas C."/>
            <person name="Place M."/>
            <person name="Herschleb J."/>
            <person name="Runnheim R."/>
            <person name="Forrest D."/>
            <person name="Amos-Landgraf J."/>
            <person name="Schwartz D.C."/>
            <person name="Cheng Z."/>
            <person name="Lindblad-Toh K."/>
            <person name="Eichler E.E."/>
            <person name="Ponting C.P."/>
        </authorList>
    </citation>
    <scope>NUCLEOTIDE SEQUENCE [LARGE SCALE GENOMIC DNA]</scope>
    <source>
        <strain evidence="1 3">C57BL/6J</strain>
    </source>
</reference>
<reference evidence="1" key="3">
    <citation type="submission" date="2025-08" db="UniProtKB">
        <authorList>
            <consortium name="Ensembl"/>
        </authorList>
    </citation>
    <scope>IDENTIFICATION</scope>
    <source>
        <strain evidence="1">C57BL/6J</strain>
    </source>
</reference>
<dbReference type="MGI" id="MGI:1913747">
    <property type="gene designation" value="Cmss1"/>
</dbReference>
<evidence type="ECO:0000313" key="2">
    <source>
        <dbReference type="MGI" id="MGI:1913747"/>
    </source>
</evidence>
<accession>A0A338P6P5</accession>
<sequence length="67" mass="7440">MADDLGDEWWENQPAAASSPDLLFSSSPFPEESECTISSAVQRTKWMSLADLPKACLTLESDLFFLL</sequence>
<dbReference type="GeneTree" id="ENSGT00390000006574"/>
<evidence type="ECO:0000313" key="3">
    <source>
        <dbReference type="Proteomes" id="UP000000589"/>
    </source>
</evidence>
<name>A0A338P6P5_MOUSE</name>
<keyword evidence="3" id="KW-1185">Reference proteome</keyword>
<proteinExistence type="predicted"/>
<reference evidence="1 3" key="2">
    <citation type="journal article" date="2011" name="PLoS Biol.">
        <title>Modernizing reference genome assemblies.</title>
        <authorList>
            <person name="Church D.M."/>
            <person name="Schneider V.A."/>
            <person name="Graves T."/>
            <person name="Auger K."/>
            <person name="Cunningham F."/>
            <person name="Bouk N."/>
            <person name="Chen H.C."/>
            <person name="Agarwala R."/>
            <person name="McLaren W.M."/>
            <person name="Ritchie G.R."/>
            <person name="Albracht D."/>
            <person name="Kremitzki M."/>
            <person name="Rock S."/>
            <person name="Kotkiewicz H."/>
            <person name="Kremitzki C."/>
            <person name="Wollam A."/>
            <person name="Trani L."/>
            <person name="Fulton L."/>
            <person name="Fulton R."/>
            <person name="Matthews L."/>
            <person name="Whitehead S."/>
            <person name="Chow W."/>
            <person name="Torrance J."/>
            <person name="Dunn M."/>
            <person name="Harden G."/>
            <person name="Threadgold G."/>
            <person name="Wood J."/>
            <person name="Collins J."/>
            <person name="Heath P."/>
            <person name="Griffiths G."/>
            <person name="Pelan S."/>
            <person name="Grafham D."/>
            <person name="Eichler E.E."/>
            <person name="Weinstock G."/>
            <person name="Mardis E.R."/>
            <person name="Wilson R.K."/>
            <person name="Howe K."/>
            <person name="Flicek P."/>
            <person name="Hubbard T."/>
        </authorList>
    </citation>
    <scope>NUCLEOTIDE SEQUENCE [LARGE SCALE GENOMIC DNA]</scope>
    <source>
        <strain evidence="1 3">C57BL/6J</strain>
    </source>
</reference>
<dbReference type="Antibodypedia" id="50471">
    <property type="antibodies" value="41 antibodies from 10 providers"/>
</dbReference>